<feature type="region of interest" description="Disordered" evidence="1">
    <location>
        <begin position="1"/>
        <end position="98"/>
    </location>
</feature>
<organism evidence="2 3">
    <name type="scientific">Streptomyces lydicus</name>
    <dbReference type="NCBI Taxonomy" id="47763"/>
    <lineage>
        <taxon>Bacteria</taxon>
        <taxon>Bacillati</taxon>
        <taxon>Actinomycetota</taxon>
        <taxon>Actinomycetes</taxon>
        <taxon>Kitasatosporales</taxon>
        <taxon>Streptomycetaceae</taxon>
        <taxon>Streptomyces</taxon>
    </lineage>
</organism>
<evidence type="ECO:0000256" key="1">
    <source>
        <dbReference type="SAM" id="MobiDB-lite"/>
    </source>
</evidence>
<feature type="compositionally biased region" description="Basic and acidic residues" evidence="1">
    <location>
        <begin position="1"/>
        <end position="17"/>
    </location>
</feature>
<reference evidence="2 3" key="1">
    <citation type="submission" date="2018-04" db="EMBL/GenBank/DDBJ databases">
        <title>Complete genome sequences of Streptomyces lydicus strain WYEC and characterization of antagonistic properties of biological control agents.</title>
        <authorList>
            <person name="Mariita R.M."/>
            <person name="Sello J.K."/>
        </authorList>
    </citation>
    <scope>NUCLEOTIDE SEQUENCE [LARGE SCALE GENOMIC DNA]</scope>
    <source>
        <strain evidence="2 3">WYEC 108</strain>
    </source>
</reference>
<name>A0A3Q9KEF5_9ACTN</name>
<dbReference type="AlphaFoldDB" id="A0A3Q9KEF5"/>
<proteinExistence type="predicted"/>
<evidence type="ECO:0000313" key="2">
    <source>
        <dbReference type="EMBL" id="AZS75737.1"/>
    </source>
</evidence>
<dbReference type="Proteomes" id="UP000275579">
    <property type="component" value="Chromosome"/>
</dbReference>
<accession>A0A3Q9KEF5</accession>
<protein>
    <submittedName>
        <fullName evidence="2">Uncharacterized protein</fullName>
    </submittedName>
</protein>
<evidence type="ECO:0000313" key="3">
    <source>
        <dbReference type="Proteomes" id="UP000275579"/>
    </source>
</evidence>
<dbReference type="RefSeq" id="WP_129257583.1">
    <property type="nucleotide sequence ID" value="NZ_RDTC01000001.1"/>
</dbReference>
<sequence length="98" mass="10710">MDEQRRHGETEGAERDPVGPGHLAVAQPQRRQRGDHGQIGQQQSGDRDGQHHPEDGRSATARPPASVASCIGRRLRTASSHRAPPTEMEIQGRTDLGY</sequence>
<dbReference type="EMBL" id="CP029042">
    <property type="protein sequence ID" value="AZS75737.1"/>
    <property type="molecule type" value="Genomic_DNA"/>
</dbReference>
<gene>
    <name evidence="2" type="ORF">DDE74_36935</name>
</gene>
<feature type="compositionally biased region" description="Basic and acidic residues" evidence="1">
    <location>
        <begin position="45"/>
        <end position="57"/>
    </location>
</feature>